<feature type="domain" description="Smr" evidence="2">
    <location>
        <begin position="331"/>
        <end position="414"/>
    </location>
</feature>
<feature type="compositionally biased region" description="Low complexity" evidence="1">
    <location>
        <begin position="258"/>
        <end position="268"/>
    </location>
</feature>
<keyword evidence="4" id="KW-1185">Reference proteome</keyword>
<dbReference type="OrthoDB" id="4080456at2759"/>
<name>G2QX17_THETT</name>
<dbReference type="PANTHER" id="PTHR46535">
    <property type="entry name" value="NEDD4-BINDING PROTEIN 2"/>
    <property type="match status" value="1"/>
</dbReference>
<dbReference type="Gene3D" id="3.30.1370.110">
    <property type="match status" value="1"/>
</dbReference>
<feature type="region of interest" description="Disordered" evidence="1">
    <location>
        <begin position="175"/>
        <end position="217"/>
    </location>
</feature>
<dbReference type="GeneID" id="11516633"/>
<dbReference type="eggNOG" id="KOG2401">
    <property type="taxonomic scope" value="Eukaryota"/>
</dbReference>
<evidence type="ECO:0000256" key="1">
    <source>
        <dbReference type="SAM" id="MobiDB-lite"/>
    </source>
</evidence>
<dbReference type="AlphaFoldDB" id="G2QX17"/>
<gene>
    <name evidence="3" type="ORF">THITE_2109613</name>
</gene>
<dbReference type="InterPro" id="IPR002625">
    <property type="entry name" value="Smr_dom"/>
</dbReference>
<dbReference type="HOGENOM" id="CLU_023589_0_0_1"/>
<reference evidence="3 4" key="1">
    <citation type="journal article" date="2011" name="Nat. Biotechnol.">
        <title>Comparative genomic analysis of the thermophilic biomass-degrading fungi Myceliophthora thermophila and Thielavia terrestris.</title>
        <authorList>
            <person name="Berka R.M."/>
            <person name="Grigoriev I.V."/>
            <person name="Otillar R."/>
            <person name="Salamov A."/>
            <person name="Grimwood J."/>
            <person name="Reid I."/>
            <person name="Ishmael N."/>
            <person name="John T."/>
            <person name="Darmond C."/>
            <person name="Moisan M.-C."/>
            <person name="Henrissat B."/>
            <person name="Coutinho P.M."/>
            <person name="Lombard V."/>
            <person name="Natvig D.O."/>
            <person name="Lindquist E."/>
            <person name="Schmutz J."/>
            <person name="Lucas S."/>
            <person name="Harris P."/>
            <person name="Powlowski J."/>
            <person name="Bellemare A."/>
            <person name="Taylor D."/>
            <person name="Butler G."/>
            <person name="de Vries R.P."/>
            <person name="Allijn I.E."/>
            <person name="van den Brink J."/>
            <person name="Ushinsky S."/>
            <person name="Storms R."/>
            <person name="Powell A.J."/>
            <person name="Paulsen I.T."/>
            <person name="Elbourne L.D.H."/>
            <person name="Baker S.E."/>
            <person name="Magnuson J."/>
            <person name="LaBoissiere S."/>
            <person name="Clutterbuck A.J."/>
            <person name="Martinez D."/>
            <person name="Wogulis M."/>
            <person name="de Leon A.L."/>
            <person name="Rey M.W."/>
            <person name="Tsang A."/>
        </authorList>
    </citation>
    <scope>NUCLEOTIDE SEQUENCE [LARGE SCALE GENOMIC DNA]</scope>
    <source>
        <strain evidence="4">ATCC 38088 / NRRL 8126</strain>
    </source>
</reference>
<feature type="region of interest" description="Disordered" evidence="1">
    <location>
        <begin position="231"/>
        <end position="268"/>
    </location>
</feature>
<sequence length="414" mass="44989">MTAPCATGVDADVAEQNLKRLIEEFRSVLDESLIVLIANERDVVQDYTEIRDVLNQLAEPAREEADSGFDPSGLGSLAELQGLQLDETTASRTGIESSGDRATTISEFSDQFENQRLTEKSNLSDEEKIQELKLVFNSVFQDHTLRFILKQCAGDLGRALDELLNRQHLQESGALPKGVDDFFSPEEENRQPSNTRATRAHKGKGTGQRKGKKQTVVVNYKAISPTVDDGELEGAKDFVRPTGSRSPSSTPRLPPPDRASLPASSPAALPATDLGAANLRAAAALRRMGPLGRQGAAVYTERAREEARAFSAQASLMAEAHVAQQSTDSMLDLHGVFVMDGVRIAKQRVWAWWEGLGENRKALAKQNGFTVVTGVGKHSAGGVSRLRQAIGAYLKNDGWKVETLTGSFYVTGRV</sequence>
<organism evidence="3 4">
    <name type="scientific">Thermothielavioides terrestris (strain ATCC 38088 / NRRL 8126)</name>
    <name type="common">Thielavia terrestris</name>
    <dbReference type="NCBI Taxonomy" id="578455"/>
    <lineage>
        <taxon>Eukaryota</taxon>
        <taxon>Fungi</taxon>
        <taxon>Dikarya</taxon>
        <taxon>Ascomycota</taxon>
        <taxon>Pezizomycotina</taxon>
        <taxon>Sordariomycetes</taxon>
        <taxon>Sordariomycetidae</taxon>
        <taxon>Sordariales</taxon>
        <taxon>Chaetomiaceae</taxon>
        <taxon>Thermothielavioides</taxon>
        <taxon>Thermothielavioides terrestris</taxon>
    </lineage>
</organism>
<dbReference type="InterPro" id="IPR036063">
    <property type="entry name" value="Smr_dom_sf"/>
</dbReference>
<feature type="compositionally biased region" description="Low complexity" evidence="1">
    <location>
        <begin position="240"/>
        <end position="251"/>
    </location>
</feature>
<dbReference type="EMBL" id="CP003009">
    <property type="protein sequence ID" value="AEO63983.1"/>
    <property type="molecule type" value="Genomic_DNA"/>
</dbReference>
<dbReference type="KEGG" id="ttt:THITE_2109613"/>
<dbReference type="GO" id="GO:0005634">
    <property type="term" value="C:nucleus"/>
    <property type="evidence" value="ECO:0007669"/>
    <property type="project" value="TreeGrafter"/>
</dbReference>
<feature type="region of interest" description="Disordered" evidence="1">
    <location>
        <begin position="88"/>
        <end position="110"/>
    </location>
</feature>
<feature type="compositionally biased region" description="Basic residues" evidence="1">
    <location>
        <begin position="198"/>
        <end position="213"/>
    </location>
</feature>
<dbReference type="CDD" id="cd14279">
    <property type="entry name" value="CUE"/>
    <property type="match status" value="1"/>
</dbReference>
<dbReference type="InterPro" id="IPR052772">
    <property type="entry name" value="Endo/PolyKinase_Domain-Protein"/>
</dbReference>
<dbReference type="PROSITE" id="PS50828">
    <property type="entry name" value="SMR"/>
    <property type="match status" value="1"/>
</dbReference>
<dbReference type="RefSeq" id="XP_003650319.1">
    <property type="nucleotide sequence ID" value="XM_003650271.1"/>
</dbReference>
<evidence type="ECO:0000313" key="3">
    <source>
        <dbReference type="EMBL" id="AEO63983.1"/>
    </source>
</evidence>
<evidence type="ECO:0000313" key="4">
    <source>
        <dbReference type="Proteomes" id="UP000008181"/>
    </source>
</evidence>
<evidence type="ECO:0000259" key="2">
    <source>
        <dbReference type="PROSITE" id="PS50828"/>
    </source>
</evidence>
<protein>
    <recommendedName>
        <fullName evidence="2">Smr domain-containing protein</fullName>
    </recommendedName>
</protein>
<accession>G2QX17</accession>
<dbReference type="STRING" id="578455.G2QX17"/>
<dbReference type="GO" id="GO:0004519">
    <property type="term" value="F:endonuclease activity"/>
    <property type="evidence" value="ECO:0007669"/>
    <property type="project" value="TreeGrafter"/>
</dbReference>
<dbReference type="Proteomes" id="UP000008181">
    <property type="component" value="Chromosome 1"/>
</dbReference>
<dbReference type="SUPFAM" id="SSF160443">
    <property type="entry name" value="SMR domain-like"/>
    <property type="match status" value="1"/>
</dbReference>
<dbReference type="PANTHER" id="PTHR46535:SF1">
    <property type="entry name" value="NEDD4-BINDING PROTEIN 2"/>
    <property type="match status" value="1"/>
</dbReference>
<proteinExistence type="predicted"/>